<organism evidence="3 4">
    <name type="scientific">Monodelphis domestica</name>
    <name type="common">Gray short-tailed opossum</name>
    <dbReference type="NCBI Taxonomy" id="13616"/>
    <lineage>
        <taxon>Eukaryota</taxon>
        <taxon>Metazoa</taxon>
        <taxon>Chordata</taxon>
        <taxon>Craniata</taxon>
        <taxon>Vertebrata</taxon>
        <taxon>Euteleostomi</taxon>
        <taxon>Mammalia</taxon>
        <taxon>Metatheria</taxon>
        <taxon>Didelphimorphia</taxon>
        <taxon>Didelphidae</taxon>
        <taxon>Monodelphis</taxon>
    </lineage>
</organism>
<dbReference type="Ensembl" id="ENSMODT00000068005.1">
    <property type="protein sequence ID" value="ENSMODP00000050218.1"/>
    <property type="gene ID" value="ENSMODG00000007537.3"/>
</dbReference>
<dbReference type="PANTHER" id="PTHR48051">
    <property type="match status" value="1"/>
</dbReference>
<reference evidence="3" key="3">
    <citation type="submission" date="2025-09" db="UniProtKB">
        <authorList>
            <consortium name="Ensembl"/>
        </authorList>
    </citation>
    <scope>IDENTIFICATION</scope>
</reference>
<keyword evidence="1" id="KW-0433">Leucine-rich repeat</keyword>
<evidence type="ECO:0000256" key="1">
    <source>
        <dbReference type="ARBA" id="ARBA00022614"/>
    </source>
</evidence>
<dbReference type="Bgee" id="ENSMODG00000007537">
    <property type="expression patterns" value="Expressed in spermatocyte and 5 other cell types or tissues"/>
</dbReference>
<dbReference type="Proteomes" id="UP000002280">
    <property type="component" value="Chromosome 3"/>
</dbReference>
<keyword evidence="2" id="KW-0677">Repeat</keyword>
<protein>
    <submittedName>
        <fullName evidence="3">Leucine rich repeat containing 69</fullName>
    </submittedName>
</protein>
<dbReference type="PROSITE" id="PS51450">
    <property type="entry name" value="LRR"/>
    <property type="match status" value="4"/>
</dbReference>
<dbReference type="GO" id="GO:0035556">
    <property type="term" value="P:intracellular signal transduction"/>
    <property type="evidence" value="ECO:0000318"/>
    <property type="project" value="GO_Central"/>
</dbReference>
<dbReference type="KEGG" id="mdo:103099747"/>
<evidence type="ECO:0000313" key="4">
    <source>
        <dbReference type="Proteomes" id="UP000002280"/>
    </source>
</evidence>
<keyword evidence="4" id="KW-1185">Reference proteome</keyword>
<dbReference type="InterPro" id="IPR050216">
    <property type="entry name" value="LRR_domain-containing"/>
</dbReference>
<proteinExistence type="predicted"/>
<dbReference type="SUPFAM" id="SSF52058">
    <property type="entry name" value="L domain-like"/>
    <property type="match status" value="1"/>
</dbReference>
<sequence>MSEKLFLKAIQSQRTSVLVINGKDLTSLPSLIQKMNYLKVLDLKFNQISKLCPEFINLTQAYIFTGQCSPSPQCFKLRTLNLGNNKLEEVPEELRTLNNLETLYLSGNLIKSFSSIPCAGLVNLNFLNMNNNLLLKLPPEINRLKNLKYLSLNHNRLIGIPKELCSLTFLYEIQLNYNQIVSIPEEFRDMKNLSRLSLARNCIKEFPIVLCVLKKLRVLDLAGNFIQTVPKELQDMKLRVFFCEENPFVKKHPIYIEQKEDILTLKEITARYILNEMTEQDPWYLQGIEDFPEILNILARKRTCVLCGKRVLFPDIKCVTFKHQAKKMKKTKNLMNISNLTIKITKLYKRERQIITLTNQIKNK</sequence>
<dbReference type="PANTHER" id="PTHR48051:SF57">
    <property type="entry name" value="LEUCINE RICH REPEAT CONTAINING 30"/>
    <property type="match status" value="1"/>
</dbReference>
<dbReference type="STRING" id="13616.ENSMODP00000050218"/>
<reference evidence="3" key="2">
    <citation type="submission" date="2025-08" db="UniProtKB">
        <authorList>
            <consortium name="Ensembl"/>
        </authorList>
    </citation>
    <scope>IDENTIFICATION</scope>
</reference>
<reference evidence="3 4" key="1">
    <citation type="journal article" date="2007" name="Nature">
        <title>Genome of the marsupial Monodelphis domestica reveals innovation in non-coding sequences.</title>
        <authorList>
            <person name="Mikkelsen T.S."/>
            <person name="Wakefield M.J."/>
            <person name="Aken B."/>
            <person name="Amemiya C.T."/>
            <person name="Chang J.L."/>
            <person name="Duke S."/>
            <person name="Garber M."/>
            <person name="Gentles A.J."/>
            <person name="Goodstadt L."/>
            <person name="Heger A."/>
            <person name="Jurka J."/>
            <person name="Kamal M."/>
            <person name="Mauceli E."/>
            <person name="Searle S.M."/>
            <person name="Sharpe T."/>
            <person name="Baker M.L."/>
            <person name="Batzer M.A."/>
            <person name="Benos P.V."/>
            <person name="Belov K."/>
            <person name="Clamp M."/>
            <person name="Cook A."/>
            <person name="Cuff J."/>
            <person name="Das R."/>
            <person name="Davidow L."/>
            <person name="Deakin J.E."/>
            <person name="Fazzari M.J."/>
            <person name="Glass J.L."/>
            <person name="Grabherr M."/>
            <person name="Greally J.M."/>
            <person name="Gu W."/>
            <person name="Hore T.A."/>
            <person name="Huttley G.A."/>
            <person name="Kleber M."/>
            <person name="Jirtle R.L."/>
            <person name="Koina E."/>
            <person name="Lee J.T."/>
            <person name="Mahony S."/>
            <person name="Marra M.A."/>
            <person name="Miller R.D."/>
            <person name="Nicholls R.D."/>
            <person name="Oda M."/>
            <person name="Papenfuss A.T."/>
            <person name="Parra Z.E."/>
            <person name="Pollock D.D."/>
            <person name="Ray D.A."/>
            <person name="Schein J.E."/>
            <person name="Speed T.P."/>
            <person name="Thompson K."/>
            <person name="VandeBerg J.L."/>
            <person name="Wade C.M."/>
            <person name="Walker J.A."/>
            <person name="Waters P.D."/>
            <person name="Webber C."/>
            <person name="Weidman J.R."/>
            <person name="Xie X."/>
            <person name="Zody M.C."/>
            <person name="Baldwin J."/>
            <person name="Abdouelleil A."/>
            <person name="Abdulkadir J."/>
            <person name="Abebe A."/>
            <person name="Abera B."/>
            <person name="Abreu J."/>
            <person name="Acer S.C."/>
            <person name="Aftuck L."/>
            <person name="Alexander A."/>
            <person name="An P."/>
            <person name="Anderson E."/>
            <person name="Anderson S."/>
            <person name="Arachi H."/>
            <person name="Azer M."/>
            <person name="Bachantsang P."/>
            <person name="Barry A."/>
            <person name="Bayul T."/>
            <person name="Berlin A."/>
            <person name="Bessette D."/>
            <person name="Bloom T."/>
            <person name="Bloom T."/>
            <person name="Boguslavskiy L."/>
            <person name="Bonnet C."/>
            <person name="Boukhgalter B."/>
            <person name="Bourzgui I."/>
            <person name="Brown A."/>
            <person name="Cahill P."/>
            <person name="Channer S."/>
            <person name="Cheshatsang Y."/>
            <person name="Chuda L."/>
            <person name="Citroen M."/>
            <person name="Collymore A."/>
            <person name="Cooke P."/>
            <person name="Costello M."/>
            <person name="D'Aco K."/>
            <person name="Daza R."/>
            <person name="De Haan G."/>
            <person name="DeGray S."/>
            <person name="DeMaso C."/>
            <person name="Dhargay N."/>
            <person name="Dooley K."/>
            <person name="Dooley E."/>
            <person name="Doricent M."/>
            <person name="Dorje P."/>
            <person name="Dorjee K."/>
            <person name="Dupes A."/>
            <person name="Elong R."/>
            <person name="Falk J."/>
            <person name="Farina A."/>
            <person name="Faro S."/>
            <person name="Ferguson D."/>
            <person name="Fisher S."/>
            <person name="Foley C.D."/>
            <person name="Franke A."/>
            <person name="Friedrich D."/>
            <person name="Gadbois L."/>
            <person name="Gearin G."/>
            <person name="Gearin C.R."/>
            <person name="Giannoukos G."/>
            <person name="Goode T."/>
            <person name="Graham J."/>
            <person name="Grandbois E."/>
            <person name="Grewal S."/>
            <person name="Gyaltsen K."/>
            <person name="Hafez N."/>
            <person name="Hagos B."/>
            <person name="Hall J."/>
            <person name="Henson C."/>
            <person name="Hollinger A."/>
            <person name="Honan T."/>
            <person name="Huard M.D."/>
            <person name="Hughes L."/>
            <person name="Hurhula B."/>
            <person name="Husby M.E."/>
            <person name="Kamat A."/>
            <person name="Kanga B."/>
            <person name="Kashin S."/>
            <person name="Khazanovich D."/>
            <person name="Kisner P."/>
            <person name="Lance K."/>
            <person name="Lara M."/>
            <person name="Lee W."/>
            <person name="Lennon N."/>
            <person name="Letendre F."/>
            <person name="LeVine R."/>
            <person name="Lipovsky A."/>
            <person name="Liu X."/>
            <person name="Liu J."/>
            <person name="Liu S."/>
            <person name="Lokyitsang T."/>
            <person name="Lokyitsang Y."/>
            <person name="Lubonja R."/>
            <person name="Lui A."/>
            <person name="MacDonald P."/>
            <person name="Magnisalis V."/>
            <person name="Maru K."/>
            <person name="Matthews C."/>
            <person name="McCusker W."/>
            <person name="McDonough S."/>
            <person name="Mehta T."/>
            <person name="Meldrim J."/>
            <person name="Meneus L."/>
            <person name="Mihai O."/>
            <person name="Mihalev A."/>
            <person name="Mihova T."/>
            <person name="Mittelman R."/>
            <person name="Mlenga V."/>
            <person name="Montmayeur A."/>
            <person name="Mulrain L."/>
            <person name="Navidi A."/>
            <person name="Naylor J."/>
            <person name="Negash T."/>
            <person name="Nguyen T."/>
            <person name="Nguyen N."/>
            <person name="Nicol R."/>
            <person name="Norbu C."/>
            <person name="Norbu N."/>
            <person name="Novod N."/>
            <person name="O'Neill B."/>
            <person name="Osman S."/>
            <person name="Markiewicz E."/>
            <person name="Oyono O.L."/>
            <person name="Patti C."/>
            <person name="Phunkhang P."/>
            <person name="Pierre F."/>
            <person name="Priest M."/>
            <person name="Raghuraman S."/>
            <person name="Rege F."/>
            <person name="Reyes R."/>
            <person name="Rise C."/>
            <person name="Rogov P."/>
            <person name="Ross K."/>
            <person name="Ryan E."/>
            <person name="Settipalli S."/>
            <person name="Shea T."/>
            <person name="Sherpa N."/>
            <person name="Shi L."/>
            <person name="Shih D."/>
            <person name="Sparrow T."/>
            <person name="Spaulding J."/>
            <person name="Stalker J."/>
            <person name="Stange-Thomann N."/>
            <person name="Stavropoulos S."/>
            <person name="Stone C."/>
            <person name="Strader C."/>
            <person name="Tesfaye S."/>
            <person name="Thomson T."/>
            <person name="Thoulutsang Y."/>
            <person name="Thoulutsang D."/>
            <person name="Topham K."/>
            <person name="Topping I."/>
            <person name="Tsamla T."/>
            <person name="Vassiliev H."/>
            <person name="Vo A."/>
            <person name="Wangchuk T."/>
            <person name="Wangdi T."/>
            <person name="Weiand M."/>
            <person name="Wilkinson J."/>
            <person name="Wilson A."/>
            <person name="Yadav S."/>
            <person name="Young G."/>
            <person name="Yu Q."/>
            <person name="Zembek L."/>
            <person name="Zhong D."/>
            <person name="Zimmer A."/>
            <person name="Zwirko Z."/>
            <person name="Jaffe D.B."/>
            <person name="Alvarez P."/>
            <person name="Brockman W."/>
            <person name="Butler J."/>
            <person name="Chin C."/>
            <person name="Gnerre S."/>
            <person name="MacCallum I."/>
            <person name="Graves J.A."/>
            <person name="Ponting C.P."/>
            <person name="Breen M."/>
            <person name="Samollow P.B."/>
            <person name="Lander E.S."/>
            <person name="Lindblad-Toh K."/>
        </authorList>
    </citation>
    <scope>NUCLEOTIDE SEQUENCE [LARGE SCALE GENOMIC DNA]</scope>
</reference>
<dbReference type="Pfam" id="PF00560">
    <property type="entry name" value="LRR_1"/>
    <property type="match status" value="2"/>
</dbReference>
<dbReference type="SMART" id="SM00365">
    <property type="entry name" value="LRR_SD22"/>
    <property type="match status" value="4"/>
</dbReference>
<dbReference type="FunCoup" id="A0A5F8GRB1">
    <property type="interactions" value="8"/>
</dbReference>
<dbReference type="AlphaFoldDB" id="A0A5F8GRB1"/>
<dbReference type="Pfam" id="PF13855">
    <property type="entry name" value="LRR_8"/>
    <property type="match status" value="2"/>
</dbReference>
<evidence type="ECO:0000313" key="3">
    <source>
        <dbReference type="Ensembl" id="ENSMODP00000050218.1"/>
    </source>
</evidence>
<dbReference type="InterPro" id="IPR032675">
    <property type="entry name" value="LRR_dom_sf"/>
</dbReference>
<dbReference type="OrthoDB" id="660555at2759"/>
<name>A0A5F8GRB1_MONDO</name>
<accession>A0A5F8GRB1</accession>
<dbReference type="GeneTree" id="ENSGT00940000154960"/>
<dbReference type="GO" id="GO:0006954">
    <property type="term" value="P:inflammatory response"/>
    <property type="evidence" value="ECO:0000318"/>
    <property type="project" value="GO_Central"/>
</dbReference>
<dbReference type="GeneID" id="103099747"/>
<dbReference type="InParanoid" id="A0A5F8GRB1"/>
<evidence type="ECO:0000256" key="2">
    <source>
        <dbReference type="ARBA" id="ARBA00022737"/>
    </source>
</evidence>
<dbReference type="CTD" id="100130742"/>
<dbReference type="InterPro" id="IPR003591">
    <property type="entry name" value="Leu-rich_rpt_typical-subtyp"/>
</dbReference>
<dbReference type="Gene3D" id="3.80.10.10">
    <property type="entry name" value="Ribonuclease Inhibitor"/>
    <property type="match status" value="2"/>
</dbReference>
<dbReference type="InterPro" id="IPR001611">
    <property type="entry name" value="Leu-rich_rpt"/>
</dbReference>
<dbReference type="GO" id="GO:0045087">
    <property type="term" value="P:innate immune response"/>
    <property type="evidence" value="ECO:0000318"/>
    <property type="project" value="GO_Central"/>
</dbReference>
<dbReference type="SMART" id="SM00369">
    <property type="entry name" value="LRR_TYP"/>
    <property type="match status" value="8"/>
</dbReference>